<dbReference type="PROSITE" id="PS00197">
    <property type="entry name" value="2FE2S_FER_1"/>
    <property type="match status" value="1"/>
</dbReference>
<dbReference type="SUPFAM" id="SSF54292">
    <property type="entry name" value="2Fe-2S ferredoxin-like"/>
    <property type="match status" value="1"/>
</dbReference>
<dbReference type="PRINTS" id="PR00409">
    <property type="entry name" value="PHDIOXRDTASE"/>
</dbReference>
<evidence type="ECO:0000256" key="7">
    <source>
        <dbReference type="ARBA" id="ARBA00023014"/>
    </source>
</evidence>
<dbReference type="InterPro" id="IPR036010">
    <property type="entry name" value="2Fe-2S_ferredoxin-like_sf"/>
</dbReference>
<name>J4SHQ1_9MYCO</name>
<keyword evidence="7" id="KW-0411">Iron-sulfur</keyword>
<evidence type="ECO:0000256" key="3">
    <source>
        <dbReference type="ARBA" id="ARBA00022714"/>
    </source>
</evidence>
<dbReference type="InterPro" id="IPR006058">
    <property type="entry name" value="2Fe2S_fd_BS"/>
</dbReference>
<reference evidence="10 11" key="1">
    <citation type="journal article" date="2011" name="J. Bacteriol.">
        <title>Genome sequence of the Mycobacterium colombiense type strain, CECT 3035.</title>
        <authorList>
            <person name="Gonzalez-Perez M."/>
            <person name="Murcia M.I."/>
            <person name="Landsman D."/>
            <person name="Jordan I.K."/>
            <person name="Marino-Ramirez L."/>
        </authorList>
    </citation>
    <scope>NUCLEOTIDE SEQUENCE [LARGE SCALE GENOMIC DNA]</scope>
    <source>
        <strain evidence="10 11">CECT 3035</strain>
    </source>
</reference>
<dbReference type="InterPro" id="IPR012675">
    <property type="entry name" value="Beta-grasp_dom_sf"/>
</dbReference>
<dbReference type="InterPro" id="IPR050415">
    <property type="entry name" value="MRET"/>
</dbReference>
<keyword evidence="5" id="KW-0560">Oxidoreductase</keyword>
<comment type="cofactor">
    <cofactor evidence="1">
        <name>FAD</name>
        <dbReference type="ChEBI" id="CHEBI:57692"/>
    </cofactor>
</comment>
<evidence type="ECO:0000256" key="5">
    <source>
        <dbReference type="ARBA" id="ARBA00023002"/>
    </source>
</evidence>
<dbReference type="InterPro" id="IPR017927">
    <property type="entry name" value="FAD-bd_FR_type"/>
</dbReference>
<evidence type="ECO:0000259" key="9">
    <source>
        <dbReference type="PROSITE" id="PS51384"/>
    </source>
</evidence>
<dbReference type="InterPro" id="IPR001041">
    <property type="entry name" value="2Fe-2S_ferredoxin-type"/>
</dbReference>
<keyword evidence="4" id="KW-0479">Metal-binding</keyword>
<comment type="caution">
    <text evidence="10">The sequence shown here is derived from an EMBL/GenBank/DDBJ whole genome shotgun (WGS) entry which is preliminary data.</text>
</comment>
<dbReference type="GO" id="GO:0016491">
    <property type="term" value="F:oxidoreductase activity"/>
    <property type="evidence" value="ECO:0007669"/>
    <property type="project" value="UniProtKB-KW"/>
</dbReference>
<proteinExistence type="predicted"/>
<dbReference type="Gene3D" id="2.40.30.10">
    <property type="entry name" value="Translation factors"/>
    <property type="match status" value="1"/>
</dbReference>
<keyword evidence="6" id="KW-0408">Iron</keyword>
<dbReference type="AlphaFoldDB" id="J4SHQ1"/>
<dbReference type="eggNOG" id="COG1018">
    <property type="taxonomic scope" value="Bacteria"/>
</dbReference>
<dbReference type="CDD" id="cd06185">
    <property type="entry name" value="PDR_like"/>
    <property type="match status" value="1"/>
</dbReference>
<dbReference type="InterPro" id="IPR017938">
    <property type="entry name" value="Riboflavin_synthase-like_b-brl"/>
</dbReference>
<evidence type="ECO:0000256" key="1">
    <source>
        <dbReference type="ARBA" id="ARBA00001974"/>
    </source>
</evidence>
<evidence type="ECO:0000256" key="4">
    <source>
        <dbReference type="ARBA" id="ARBA00022723"/>
    </source>
</evidence>
<dbReference type="SUPFAM" id="SSF52343">
    <property type="entry name" value="Ferredoxin reductase-like, C-terminal NADP-linked domain"/>
    <property type="match status" value="1"/>
</dbReference>
<gene>
    <name evidence="10" type="ORF">MCOL_V213410</name>
</gene>
<evidence type="ECO:0000313" key="11">
    <source>
        <dbReference type="Proteomes" id="UP000006455"/>
    </source>
</evidence>
<dbReference type="CDD" id="cd00207">
    <property type="entry name" value="fer2"/>
    <property type="match status" value="1"/>
</dbReference>
<evidence type="ECO:0000256" key="2">
    <source>
        <dbReference type="ARBA" id="ARBA00022630"/>
    </source>
</evidence>
<dbReference type="PROSITE" id="PS51085">
    <property type="entry name" value="2FE2S_FER_2"/>
    <property type="match status" value="1"/>
</dbReference>
<dbReference type="PANTHER" id="PTHR47354">
    <property type="entry name" value="NADH OXIDOREDUCTASE HCR"/>
    <property type="match status" value="1"/>
</dbReference>
<evidence type="ECO:0000313" key="10">
    <source>
        <dbReference type="EMBL" id="EJO89250.1"/>
    </source>
</evidence>
<dbReference type="Pfam" id="PF00111">
    <property type="entry name" value="Fer2"/>
    <property type="match status" value="1"/>
</dbReference>
<evidence type="ECO:0000259" key="8">
    <source>
        <dbReference type="PROSITE" id="PS51085"/>
    </source>
</evidence>
<dbReference type="InterPro" id="IPR039261">
    <property type="entry name" value="FNR_nucleotide-bd"/>
</dbReference>
<dbReference type="EMBL" id="AFVW02000003">
    <property type="protein sequence ID" value="EJO89250.1"/>
    <property type="molecule type" value="Genomic_DNA"/>
</dbReference>
<dbReference type="STRING" id="1041522.GCA_002105755_03256"/>
<sequence>MAWLETAVAGYAGIASRLRTRDVVAVDRELRLTVTRAELEAADVMGLTLADPGGGLLPEWTPGAHLDVVLPSGLLRQYSLCGDPDDRTEYRIAVRRLDSGGGGSVEIHGLQAGAQIVTRGPRNAFPFAYPFFARRDIRKVAFIAGGIGITALLPMIRTAAALGIDWSLTYVGRDESTMPFLAELRESPVDRLRLRYGVPAVSDVLANVDAQTSVYFCGPPSFLDDVRDALDTHPHAGFHFERFSAPPVVGGQPFAVRFGRSGGGVDVPADASALAAIRSVLPDVPYSCQQGFCGTCRVDVLEGTVGRRGTSQFLDRSDSMLLCVDRADSDITIDL</sequence>
<organism evidence="10 11">
    <name type="scientific">Mycobacterium colombiense CECT 3035</name>
    <dbReference type="NCBI Taxonomy" id="1041522"/>
    <lineage>
        <taxon>Bacteria</taxon>
        <taxon>Bacillati</taxon>
        <taxon>Actinomycetota</taxon>
        <taxon>Actinomycetes</taxon>
        <taxon>Mycobacteriales</taxon>
        <taxon>Mycobacteriaceae</taxon>
        <taxon>Mycobacterium</taxon>
        <taxon>Mycobacterium avium complex (MAC)</taxon>
    </lineage>
</organism>
<feature type="domain" description="FAD-binding FR-type" evidence="9">
    <location>
        <begin position="27"/>
        <end position="128"/>
    </location>
</feature>
<dbReference type="PANTHER" id="PTHR47354:SF1">
    <property type="entry name" value="CARNITINE MONOOXYGENASE REDUCTASE SUBUNIT"/>
    <property type="match status" value="1"/>
</dbReference>
<keyword evidence="2" id="KW-0285">Flavoprotein</keyword>
<dbReference type="Gene3D" id="3.40.50.80">
    <property type="entry name" value="Nucleotide-binding domain of ferredoxin-NADP reductase (FNR) module"/>
    <property type="match status" value="1"/>
</dbReference>
<dbReference type="PROSITE" id="PS51384">
    <property type="entry name" value="FAD_FR"/>
    <property type="match status" value="1"/>
</dbReference>
<dbReference type="GO" id="GO:0046872">
    <property type="term" value="F:metal ion binding"/>
    <property type="evidence" value="ECO:0007669"/>
    <property type="project" value="UniProtKB-KW"/>
</dbReference>
<dbReference type="SUPFAM" id="SSF63380">
    <property type="entry name" value="Riboflavin synthase domain-like"/>
    <property type="match status" value="1"/>
</dbReference>
<protein>
    <submittedName>
        <fullName evidence="10">Oxidoreductase</fullName>
    </submittedName>
</protein>
<evidence type="ECO:0000256" key="6">
    <source>
        <dbReference type="ARBA" id="ARBA00023004"/>
    </source>
</evidence>
<dbReference type="Gene3D" id="3.10.20.30">
    <property type="match status" value="1"/>
</dbReference>
<keyword evidence="3" id="KW-0001">2Fe-2S</keyword>
<dbReference type="Proteomes" id="UP000006455">
    <property type="component" value="Unassembled WGS sequence"/>
</dbReference>
<accession>J4SHQ1</accession>
<feature type="domain" description="2Fe-2S ferredoxin-type" evidence="8">
    <location>
        <begin position="254"/>
        <end position="335"/>
    </location>
</feature>
<dbReference type="GO" id="GO:0051537">
    <property type="term" value="F:2 iron, 2 sulfur cluster binding"/>
    <property type="evidence" value="ECO:0007669"/>
    <property type="project" value="UniProtKB-KW"/>
</dbReference>